<keyword evidence="3" id="KW-1185">Reference proteome</keyword>
<evidence type="ECO:0000313" key="3">
    <source>
        <dbReference type="Proteomes" id="UP001558652"/>
    </source>
</evidence>
<feature type="compositionally biased region" description="Pro residues" evidence="1">
    <location>
        <begin position="65"/>
        <end position="75"/>
    </location>
</feature>
<gene>
    <name evidence="2" type="ORF">AAG570_008097</name>
</gene>
<evidence type="ECO:0000313" key="2">
    <source>
        <dbReference type="EMBL" id="KAL1110569.1"/>
    </source>
</evidence>
<dbReference type="Proteomes" id="UP001558652">
    <property type="component" value="Unassembled WGS sequence"/>
</dbReference>
<dbReference type="EMBL" id="JBFDAA010000022">
    <property type="protein sequence ID" value="KAL1110569.1"/>
    <property type="molecule type" value="Genomic_DNA"/>
</dbReference>
<evidence type="ECO:0000256" key="1">
    <source>
        <dbReference type="SAM" id="MobiDB-lite"/>
    </source>
</evidence>
<feature type="region of interest" description="Disordered" evidence="1">
    <location>
        <begin position="174"/>
        <end position="243"/>
    </location>
</feature>
<sequence>MALASLTENYTDSEGEEHPIIYSPNFDKPHTEKIAPLPPVVTSTNGSSHLVSYLDDTLLSDEEYTPPPGPEPPGTPSGTNLEPDVELPPEPTGRCSNELQEKIARLHDEMMIKGLDMNKMIQKRKDFRNPSIYEKLIQFCRINEFGTNYSPDVYDPLQWGKSSFYDELAKSQKAEMDQREKERREKTKVLIGTAKKSNIGSSSTLNDEDAKRRKSKWDQTSTATGTKGTVISAFGSLPKKQRV</sequence>
<proteinExistence type="predicted"/>
<feature type="region of interest" description="Disordered" evidence="1">
    <location>
        <begin position="1"/>
        <end position="93"/>
    </location>
</feature>
<accession>A0ABD0YCC2</accession>
<organism evidence="2 3">
    <name type="scientific">Ranatra chinensis</name>
    <dbReference type="NCBI Taxonomy" id="642074"/>
    <lineage>
        <taxon>Eukaryota</taxon>
        <taxon>Metazoa</taxon>
        <taxon>Ecdysozoa</taxon>
        <taxon>Arthropoda</taxon>
        <taxon>Hexapoda</taxon>
        <taxon>Insecta</taxon>
        <taxon>Pterygota</taxon>
        <taxon>Neoptera</taxon>
        <taxon>Paraneoptera</taxon>
        <taxon>Hemiptera</taxon>
        <taxon>Heteroptera</taxon>
        <taxon>Panheteroptera</taxon>
        <taxon>Nepomorpha</taxon>
        <taxon>Nepidae</taxon>
        <taxon>Ranatrinae</taxon>
        <taxon>Ranatra</taxon>
    </lineage>
</organism>
<feature type="compositionally biased region" description="Polar residues" evidence="1">
    <location>
        <begin position="1"/>
        <end position="12"/>
    </location>
</feature>
<feature type="compositionally biased region" description="Polar residues" evidence="1">
    <location>
        <begin position="218"/>
        <end position="229"/>
    </location>
</feature>
<evidence type="ECO:0008006" key="4">
    <source>
        <dbReference type="Google" id="ProtNLM"/>
    </source>
</evidence>
<name>A0ABD0YCC2_9HEMI</name>
<dbReference type="InterPro" id="IPR012479">
    <property type="entry name" value="SAP30BP"/>
</dbReference>
<dbReference type="PANTHER" id="PTHR13464:SF0">
    <property type="entry name" value="SAP30-BINDING PROTEIN"/>
    <property type="match status" value="1"/>
</dbReference>
<reference evidence="2 3" key="1">
    <citation type="submission" date="2024-07" db="EMBL/GenBank/DDBJ databases">
        <title>Chromosome-level genome assembly of the water stick insect Ranatra chinensis (Heteroptera: Nepidae).</title>
        <authorList>
            <person name="Liu X."/>
        </authorList>
    </citation>
    <scope>NUCLEOTIDE SEQUENCE [LARGE SCALE GENOMIC DNA]</scope>
    <source>
        <strain evidence="2">Cailab_2021Rc</strain>
        <tissue evidence="2">Muscle</tissue>
    </source>
</reference>
<dbReference type="AlphaFoldDB" id="A0ABD0YCC2"/>
<protein>
    <recommendedName>
        <fullName evidence="4">SAP30-binding protein</fullName>
    </recommendedName>
</protein>
<feature type="compositionally biased region" description="Polar residues" evidence="1">
    <location>
        <begin position="41"/>
        <end position="50"/>
    </location>
</feature>
<comment type="caution">
    <text evidence="2">The sequence shown here is derived from an EMBL/GenBank/DDBJ whole genome shotgun (WGS) entry which is preliminary data.</text>
</comment>
<dbReference type="PANTHER" id="PTHR13464">
    <property type="entry name" value="TRANSCRIPTIONAL REGULATOR PROTEIN HCNGP"/>
    <property type="match status" value="1"/>
</dbReference>
<dbReference type="Pfam" id="PF07818">
    <property type="entry name" value="HCNGP"/>
    <property type="match status" value="1"/>
</dbReference>
<feature type="compositionally biased region" description="Basic and acidic residues" evidence="1">
    <location>
        <begin position="174"/>
        <end position="188"/>
    </location>
</feature>
<feature type="compositionally biased region" description="Polar residues" evidence="1">
    <location>
        <begin position="195"/>
        <end position="205"/>
    </location>
</feature>